<comment type="caution">
    <text evidence="2">The sequence shown here is derived from an EMBL/GenBank/DDBJ whole genome shotgun (WGS) entry which is preliminary data.</text>
</comment>
<dbReference type="RefSeq" id="WP_203726160.1">
    <property type="nucleotide sequence ID" value="NZ_BAAATX010000031.1"/>
</dbReference>
<protein>
    <recommendedName>
        <fullName evidence="4">Hydrolase</fullName>
    </recommendedName>
</protein>
<evidence type="ECO:0000313" key="2">
    <source>
        <dbReference type="EMBL" id="GIE00523.1"/>
    </source>
</evidence>
<keyword evidence="1" id="KW-0732">Signal</keyword>
<sequence length="477" mass="48571">MPVRYRALLAAATLASGVALVAVTTTPPASAAVVHRVLFDNSKAETAGNADWIISTSQPDPLGQNANPTSETSWTGALSAWGVALQRTGSYSLKTLPTGNTITYGGSGALDLANFDVFVMPEPNVLLSTAEKTAIMKFIQAGGGFFLIVDHAGSDRNNDGYDSVEVANDLLTNNGVDNTSPFGFSVDTNDISSENPVAISSSTNPVINGPYGTVTGSIIRDGSTQTLNKTANSSVAGLVWRTSSSQTGTTGAFFTTSTFGSGRVAVWGDSSPIDDGTGQSGNTLYDGWNDTAGTNAALALNATEWLAGTGTSTPTTSPTTSPTGGGSCATTQLLGNTGFESGATTWTATSGVITNSSSQAAHAGSYKAWLDGYGSAHTDTLSQTVTVPAGCGGATLSFWLHIDTDETTTTTAYDNLTVTAKGSTLATYSNLNAASGYVQKSLSISGSGSTTVTFTGVEGSQIQTSFVVDDVTLTPTA</sequence>
<evidence type="ECO:0008006" key="4">
    <source>
        <dbReference type="Google" id="ProtNLM"/>
    </source>
</evidence>
<feature type="chain" id="PRO_5046652639" description="Hydrolase" evidence="1">
    <location>
        <begin position="32"/>
        <end position="477"/>
    </location>
</feature>
<evidence type="ECO:0000313" key="3">
    <source>
        <dbReference type="Proteomes" id="UP000637628"/>
    </source>
</evidence>
<dbReference type="Proteomes" id="UP000637628">
    <property type="component" value="Unassembled WGS sequence"/>
</dbReference>
<gene>
    <name evidence="2" type="ORF">Adu01nite_18730</name>
</gene>
<feature type="signal peptide" evidence="1">
    <location>
        <begin position="1"/>
        <end position="31"/>
    </location>
</feature>
<keyword evidence="3" id="KW-1185">Reference proteome</keyword>
<evidence type="ECO:0000256" key="1">
    <source>
        <dbReference type="SAM" id="SignalP"/>
    </source>
</evidence>
<dbReference type="EMBL" id="BOML01000017">
    <property type="protein sequence ID" value="GIE00523.1"/>
    <property type="molecule type" value="Genomic_DNA"/>
</dbReference>
<organism evidence="2 3">
    <name type="scientific">Paractinoplanes durhamensis</name>
    <dbReference type="NCBI Taxonomy" id="113563"/>
    <lineage>
        <taxon>Bacteria</taxon>
        <taxon>Bacillati</taxon>
        <taxon>Actinomycetota</taxon>
        <taxon>Actinomycetes</taxon>
        <taxon>Micromonosporales</taxon>
        <taxon>Micromonosporaceae</taxon>
        <taxon>Paractinoplanes</taxon>
    </lineage>
</organism>
<name>A0ABQ3YSK6_9ACTN</name>
<dbReference type="Gene3D" id="2.60.120.260">
    <property type="entry name" value="Galactose-binding domain-like"/>
    <property type="match status" value="1"/>
</dbReference>
<dbReference type="InterPro" id="IPR029062">
    <property type="entry name" value="Class_I_gatase-like"/>
</dbReference>
<accession>A0ABQ3YSK6</accession>
<reference evidence="2 3" key="1">
    <citation type="submission" date="2021-01" db="EMBL/GenBank/DDBJ databases">
        <title>Whole genome shotgun sequence of Actinoplanes durhamensis NBRC 14914.</title>
        <authorList>
            <person name="Komaki H."/>
            <person name="Tamura T."/>
        </authorList>
    </citation>
    <scope>NUCLEOTIDE SEQUENCE [LARGE SCALE GENOMIC DNA]</scope>
    <source>
        <strain evidence="2 3">NBRC 14914</strain>
    </source>
</reference>
<proteinExistence type="predicted"/>
<dbReference type="SUPFAM" id="SSF52317">
    <property type="entry name" value="Class I glutamine amidotransferase-like"/>
    <property type="match status" value="1"/>
</dbReference>